<sequence>MIQIEQIKNYFPIQIRKNSIFDKHILKEYLQLMIMDYLSSTPYIQKITFIGGTNLRLVRGIDRFSEDLDFDCKDLSKEEFIEMTNGVIRFLIRSGLRVEAKDKDNPKLTAFRCNIYFPELLFDLGLSGHKEERFLIKVESQDQGIIYKTVITDIKGCGFFFPFLIPSDGVLCSMKIAAMLARAKGRDFYDLMFLLSQTKPDYDFLSKRCGIGNWQEFKEATDKLL</sequence>
<accession>A0A5J4Q0V3</accession>
<dbReference type="Pfam" id="PF08843">
    <property type="entry name" value="AbiEii"/>
    <property type="match status" value="1"/>
</dbReference>
<gene>
    <name evidence="1" type="ORF">EZS27_034414</name>
</gene>
<organism evidence="1">
    <name type="scientific">termite gut metagenome</name>
    <dbReference type="NCBI Taxonomy" id="433724"/>
    <lineage>
        <taxon>unclassified sequences</taxon>
        <taxon>metagenomes</taxon>
        <taxon>organismal metagenomes</taxon>
    </lineage>
</organism>
<feature type="non-terminal residue" evidence="1">
    <location>
        <position position="225"/>
    </location>
</feature>
<proteinExistence type="predicted"/>
<comment type="caution">
    <text evidence="1">The sequence shown here is derived from an EMBL/GenBank/DDBJ whole genome shotgun (WGS) entry which is preliminary data.</text>
</comment>
<evidence type="ECO:0008006" key="2">
    <source>
        <dbReference type="Google" id="ProtNLM"/>
    </source>
</evidence>
<dbReference type="InterPro" id="IPR014942">
    <property type="entry name" value="AbiEii"/>
</dbReference>
<dbReference type="Gene3D" id="3.10.450.620">
    <property type="entry name" value="JHP933, nucleotidyltransferase-like core domain"/>
    <property type="match status" value="1"/>
</dbReference>
<name>A0A5J4Q0V3_9ZZZZ</name>
<dbReference type="EMBL" id="SNRY01005395">
    <property type="protein sequence ID" value="KAA6315072.1"/>
    <property type="molecule type" value="Genomic_DNA"/>
</dbReference>
<dbReference type="AlphaFoldDB" id="A0A5J4Q0V3"/>
<evidence type="ECO:0000313" key="1">
    <source>
        <dbReference type="EMBL" id="KAA6315072.1"/>
    </source>
</evidence>
<reference evidence="1" key="1">
    <citation type="submission" date="2019-03" db="EMBL/GenBank/DDBJ databases">
        <title>Single cell metagenomics reveals metabolic interactions within the superorganism composed of flagellate Streblomastix strix and complex community of Bacteroidetes bacteria on its surface.</title>
        <authorList>
            <person name="Treitli S.C."/>
            <person name="Kolisko M."/>
            <person name="Husnik F."/>
            <person name="Keeling P."/>
            <person name="Hampl V."/>
        </authorList>
    </citation>
    <scope>NUCLEOTIDE SEQUENCE</scope>
    <source>
        <strain evidence="1">STM</strain>
    </source>
</reference>
<protein>
    <recommendedName>
        <fullName evidence="2">Nucleotidyl transferase AbiEii/AbiGii toxin family protein</fullName>
    </recommendedName>
</protein>